<sequence length="49" mass="5455">MRHERVSCFMGGDILMLRKFPMTGSQATAGHDFFRHAGEGMWNPGDGTL</sequence>
<organism evidence="1 2">
    <name type="scientific">Lautropia mirabilis ATCC 51599</name>
    <dbReference type="NCBI Taxonomy" id="887898"/>
    <lineage>
        <taxon>Bacteria</taxon>
        <taxon>Pseudomonadati</taxon>
        <taxon>Pseudomonadota</taxon>
        <taxon>Betaproteobacteria</taxon>
        <taxon>Burkholderiales</taxon>
        <taxon>Burkholderiaceae</taxon>
        <taxon>Lautropia</taxon>
    </lineage>
</organism>
<name>E7RVL7_9BURK</name>
<accession>E7RVL7</accession>
<evidence type="ECO:0000313" key="1">
    <source>
        <dbReference type="EMBL" id="EFV95350.1"/>
    </source>
</evidence>
<dbReference type="Proteomes" id="UP000011021">
    <property type="component" value="Unassembled WGS sequence"/>
</dbReference>
<proteinExistence type="predicted"/>
<reference evidence="1 2" key="1">
    <citation type="submission" date="2010-12" db="EMBL/GenBank/DDBJ databases">
        <authorList>
            <person name="Muzny D."/>
            <person name="Qin X."/>
            <person name="Deng J."/>
            <person name="Jiang H."/>
            <person name="Liu Y."/>
            <person name="Qu J."/>
            <person name="Song X.-Z."/>
            <person name="Zhang L."/>
            <person name="Thornton R."/>
            <person name="Coyle M."/>
            <person name="Francisco L."/>
            <person name="Jackson L."/>
            <person name="Javaid M."/>
            <person name="Korchina V."/>
            <person name="Kovar C."/>
            <person name="Mata R."/>
            <person name="Mathew T."/>
            <person name="Ngo R."/>
            <person name="Nguyen L."/>
            <person name="Nguyen N."/>
            <person name="Okwuonu G."/>
            <person name="Ongeri F."/>
            <person name="Pham C."/>
            <person name="Simmons D."/>
            <person name="Wilczek-Boney K."/>
            <person name="Hale W."/>
            <person name="Jakkamsetti A."/>
            <person name="Pham P."/>
            <person name="Ruth R."/>
            <person name="San Lucas F."/>
            <person name="Warren J."/>
            <person name="Zhang J."/>
            <person name="Zhao Z."/>
            <person name="Zhou C."/>
            <person name="Zhu D."/>
            <person name="Lee S."/>
            <person name="Bess C."/>
            <person name="Blankenburg K."/>
            <person name="Forbes L."/>
            <person name="Fu Q."/>
            <person name="Gubbala S."/>
            <person name="Hirani K."/>
            <person name="Jayaseelan J.C."/>
            <person name="Lara F."/>
            <person name="Munidasa M."/>
            <person name="Palculict T."/>
            <person name="Patil S."/>
            <person name="Pu L.-L."/>
            <person name="Saada N."/>
            <person name="Tang L."/>
            <person name="Weissenberger G."/>
            <person name="Zhu Y."/>
            <person name="Hemphill L."/>
            <person name="Shang Y."/>
            <person name="Youmans B."/>
            <person name="Ayvaz T."/>
            <person name="Ross M."/>
            <person name="Santibanez J."/>
            <person name="Aqrawi P."/>
            <person name="Gross S."/>
            <person name="Joshi V."/>
            <person name="Fowler G."/>
            <person name="Nazareth L."/>
            <person name="Reid J."/>
            <person name="Worley K."/>
            <person name="Petrosino J."/>
            <person name="Highlander S."/>
            <person name="Gibbs R."/>
        </authorList>
    </citation>
    <scope>NUCLEOTIDE SEQUENCE [LARGE SCALE GENOMIC DNA]</scope>
    <source>
        <strain evidence="1 2">ATCC 51599</strain>
    </source>
</reference>
<evidence type="ECO:0000313" key="2">
    <source>
        <dbReference type="Proteomes" id="UP000011021"/>
    </source>
</evidence>
<dbReference type="AlphaFoldDB" id="E7RVL7"/>
<comment type="caution">
    <text evidence="1">The sequence shown here is derived from an EMBL/GenBank/DDBJ whole genome shotgun (WGS) entry which is preliminary data.</text>
</comment>
<dbReference type="EMBL" id="AEQP01000003">
    <property type="protein sequence ID" value="EFV95350.1"/>
    <property type="molecule type" value="Genomic_DNA"/>
</dbReference>
<protein>
    <submittedName>
        <fullName evidence="1">Uncharacterized protein</fullName>
    </submittedName>
</protein>
<gene>
    <name evidence="1" type="ORF">HMPREF0551_0838</name>
</gene>
<dbReference type="STRING" id="887898.HMPREF0551_0838"/>
<dbReference type="HOGENOM" id="CLU_3137165_0_0_4"/>
<keyword evidence="2" id="KW-1185">Reference proteome</keyword>